<organism evidence="8 9">
    <name type="scientific">Actinophytocola xanthii</name>
    <dbReference type="NCBI Taxonomy" id="1912961"/>
    <lineage>
        <taxon>Bacteria</taxon>
        <taxon>Bacillati</taxon>
        <taxon>Actinomycetota</taxon>
        <taxon>Actinomycetes</taxon>
        <taxon>Pseudonocardiales</taxon>
        <taxon>Pseudonocardiaceae</taxon>
    </lineage>
</organism>
<evidence type="ECO:0000256" key="5">
    <source>
        <dbReference type="ARBA" id="ARBA00023251"/>
    </source>
</evidence>
<evidence type="ECO:0000313" key="8">
    <source>
        <dbReference type="EMBL" id="OLF15517.1"/>
    </source>
</evidence>
<feature type="transmembrane region" description="Helical" evidence="6">
    <location>
        <begin position="147"/>
        <end position="170"/>
    </location>
</feature>
<dbReference type="InterPro" id="IPR051784">
    <property type="entry name" value="Nod_factor_ABC_transporter"/>
</dbReference>
<dbReference type="PIRSF" id="PIRSF006648">
    <property type="entry name" value="DrrB"/>
    <property type="match status" value="1"/>
</dbReference>
<reference evidence="8 9" key="1">
    <citation type="submission" date="2016-12" db="EMBL/GenBank/DDBJ databases">
        <title>The draft genome sequence of Actinophytocola sp. 11-183.</title>
        <authorList>
            <person name="Wang W."/>
            <person name="Yuan L."/>
        </authorList>
    </citation>
    <scope>NUCLEOTIDE SEQUENCE [LARGE SCALE GENOMIC DNA]</scope>
    <source>
        <strain evidence="8 9">11-183</strain>
    </source>
</reference>
<dbReference type="Pfam" id="PF01061">
    <property type="entry name" value="ABC2_membrane"/>
    <property type="match status" value="1"/>
</dbReference>
<dbReference type="Proteomes" id="UP000185596">
    <property type="component" value="Unassembled WGS sequence"/>
</dbReference>
<evidence type="ECO:0000256" key="4">
    <source>
        <dbReference type="ARBA" id="ARBA00023136"/>
    </source>
</evidence>
<comment type="subcellular location">
    <subcellularLocation>
        <location evidence="1">Membrane</location>
        <topology evidence="1">Multi-pass membrane protein</topology>
    </subcellularLocation>
</comment>
<dbReference type="InterPro" id="IPR013525">
    <property type="entry name" value="ABC2_TM"/>
</dbReference>
<dbReference type="InterPro" id="IPR000412">
    <property type="entry name" value="ABC_2_transport"/>
</dbReference>
<evidence type="ECO:0000256" key="2">
    <source>
        <dbReference type="ARBA" id="ARBA00022692"/>
    </source>
</evidence>
<proteinExistence type="predicted"/>
<protein>
    <recommendedName>
        <fullName evidence="7">ABC-2 type transporter transmembrane domain-containing protein</fullName>
    </recommendedName>
</protein>
<comment type="caution">
    <text evidence="8">The sequence shown here is derived from an EMBL/GenBank/DDBJ whole genome shotgun (WGS) entry which is preliminary data.</text>
</comment>
<evidence type="ECO:0000256" key="1">
    <source>
        <dbReference type="ARBA" id="ARBA00004141"/>
    </source>
</evidence>
<dbReference type="STRING" id="1912961.BU204_21575"/>
<gene>
    <name evidence="8" type="ORF">BU204_21575</name>
</gene>
<keyword evidence="2 6" id="KW-0812">Transmembrane</keyword>
<dbReference type="GO" id="GO:0140359">
    <property type="term" value="F:ABC-type transporter activity"/>
    <property type="evidence" value="ECO:0007669"/>
    <property type="project" value="InterPro"/>
</dbReference>
<dbReference type="OrthoDB" id="9786643at2"/>
<keyword evidence="3 6" id="KW-1133">Transmembrane helix</keyword>
<accession>A0A1Q8CMD8</accession>
<evidence type="ECO:0000313" key="9">
    <source>
        <dbReference type="Proteomes" id="UP000185596"/>
    </source>
</evidence>
<feature type="transmembrane region" description="Helical" evidence="6">
    <location>
        <begin position="177"/>
        <end position="199"/>
    </location>
</feature>
<feature type="transmembrane region" description="Helical" evidence="6">
    <location>
        <begin position="230"/>
        <end position="251"/>
    </location>
</feature>
<dbReference type="GO" id="GO:0046677">
    <property type="term" value="P:response to antibiotic"/>
    <property type="evidence" value="ECO:0007669"/>
    <property type="project" value="UniProtKB-KW"/>
</dbReference>
<keyword evidence="9" id="KW-1185">Reference proteome</keyword>
<dbReference type="PANTHER" id="PTHR43229:SF2">
    <property type="entry name" value="NODULATION PROTEIN J"/>
    <property type="match status" value="1"/>
</dbReference>
<dbReference type="GO" id="GO:0043190">
    <property type="term" value="C:ATP-binding cassette (ABC) transporter complex"/>
    <property type="evidence" value="ECO:0007669"/>
    <property type="project" value="InterPro"/>
</dbReference>
<feature type="domain" description="ABC-2 type transporter transmembrane" evidence="7">
    <location>
        <begin position="28"/>
        <end position="221"/>
    </location>
</feature>
<dbReference type="EMBL" id="MSIE01000040">
    <property type="protein sequence ID" value="OLF15517.1"/>
    <property type="molecule type" value="Genomic_DNA"/>
</dbReference>
<sequence length="254" mass="26134">MNGKEPAFAPAPGRAPTTTILRHQTALEIRLILRRGETLVLNVLVPLAALLGVGLTDVIRLPEEDRLGFVVPGVIGLAVMSTAFTGQAINTGYERAYGVLKLLGGSALRRSGVLVAKTAAVLAVIALQVALLVSVGVALGWRPQLSMLAPALALVLLATALFSSFGLLLAGTLPAQATAGAATLVYLVLLVTGGVMFPVPGADRVGAVLPLSALTDGLRATLTHGVAPAALNWIGLACVGMVGVLGTVRWFRWE</sequence>
<feature type="transmembrane region" description="Helical" evidence="6">
    <location>
        <begin position="67"/>
        <end position="93"/>
    </location>
</feature>
<dbReference type="RefSeq" id="WP_075127530.1">
    <property type="nucleotide sequence ID" value="NZ_MSIE01000040.1"/>
</dbReference>
<dbReference type="AlphaFoldDB" id="A0A1Q8CMD8"/>
<evidence type="ECO:0000256" key="3">
    <source>
        <dbReference type="ARBA" id="ARBA00022989"/>
    </source>
</evidence>
<keyword evidence="4 6" id="KW-0472">Membrane</keyword>
<feature type="transmembrane region" description="Helical" evidence="6">
    <location>
        <begin position="39"/>
        <end position="61"/>
    </location>
</feature>
<evidence type="ECO:0000259" key="7">
    <source>
        <dbReference type="Pfam" id="PF01061"/>
    </source>
</evidence>
<evidence type="ECO:0000256" key="6">
    <source>
        <dbReference type="SAM" id="Phobius"/>
    </source>
</evidence>
<keyword evidence="5" id="KW-0046">Antibiotic resistance</keyword>
<name>A0A1Q8CMD8_9PSEU</name>
<dbReference type="PANTHER" id="PTHR43229">
    <property type="entry name" value="NODULATION PROTEIN J"/>
    <property type="match status" value="1"/>
</dbReference>
<feature type="transmembrane region" description="Helical" evidence="6">
    <location>
        <begin position="114"/>
        <end position="141"/>
    </location>
</feature>